<dbReference type="AlphaFoldDB" id="A0A366GXV6"/>
<dbReference type="Proteomes" id="UP000253628">
    <property type="component" value="Unassembled WGS sequence"/>
</dbReference>
<comment type="caution">
    <text evidence="1">The sequence shown here is derived from an EMBL/GenBank/DDBJ whole genome shotgun (WGS) entry which is preliminary data.</text>
</comment>
<organism evidence="1 2">
    <name type="scientific">Eoetvoesiella caeni</name>
    <dbReference type="NCBI Taxonomy" id="645616"/>
    <lineage>
        <taxon>Bacteria</taxon>
        <taxon>Pseudomonadati</taxon>
        <taxon>Pseudomonadota</taxon>
        <taxon>Betaproteobacteria</taxon>
        <taxon>Burkholderiales</taxon>
        <taxon>Alcaligenaceae</taxon>
        <taxon>Eoetvoesiella</taxon>
    </lineage>
</organism>
<name>A0A366GXV6_9BURK</name>
<protein>
    <recommendedName>
        <fullName evidence="3">TniQ protein</fullName>
    </recommendedName>
</protein>
<keyword evidence="2" id="KW-1185">Reference proteome</keyword>
<reference evidence="1 2" key="1">
    <citation type="submission" date="2018-06" db="EMBL/GenBank/DDBJ databases">
        <title>Genomic Encyclopedia of Type Strains, Phase IV (KMG-IV): sequencing the most valuable type-strain genomes for metagenomic binning, comparative biology and taxonomic classification.</title>
        <authorList>
            <person name="Goeker M."/>
        </authorList>
    </citation>
    <scope>NUCLEOTIDE SEQUENCE [LARGE SCALE GENOMIC DNA]</scope>
    <source>
        <strain evidence="1 2">DSM 25520</strain>
    </source>
</reference>
<evidence type="ECO:0000313" key="1">
    <source>
        <dbReference type="EMBL" id="RBP32439.1"/>
    </source>
</evidence>
<proteinExistence type="predicted"/>
<sequence>MSDRLTWDAHAPAPYESGWSVFLKVLSVNRMTMRELEQLIEQDSVPKNDSKSRNYLDGRWIYFERYAGFLGVAAERLKEGFLDQLGITPIETPWNDIRHCPQCHELGYHCVLFQLTIIEECPWHRCKLTTPCKRCGLFSTLNSFCSPHAKDDERFCVVCGRRLSHFINAPRFNALDDTSQYTIIGYCREYLDWFKKVKIDTLHCSFFTTELRRVHQEEEVPNLFAQRQLGFARGLAKEQLYWKFSVDAKPARLISRTYVVDNKTHNSKHYLADSVGHSYRSICRHIYTKHLRAHHACIKHLVSLSRDEALFLHSEKACLPAVAFLTWRMSVEGVCNIEELQSKEEKQIPLRLMSPHTQFSSLSINDQIRWTYDSFFGLLAALEAHHELYWRMVITLASAKACDGFLQSHFTQGSNSSRIAKKGTVQMLRPEVVCLAEKKCAKWLALSQTPNQSMCDDYAYDSAMTWWWGNDHSQYAKSLFKLTQSERYGKQIFVHFNV</sequence>
<dbReference type="EMBL" id="QNRQ01000040">
    <property type="protein sequence ID" value="RBP32439.1"/>
    <property type="molecule type" value="Genomic_DNA"/>
</dbReference>
<evidence type="ECO:0000313" key="2">
    <source>
        <dbReference type="Proteomes" id="UP000253628"/>
    </source>
</evidence>
<evidence type="ECO:0008006" key="3">
    <source>
        <dbReference type="Google" id="ProtNLM"/>
    </source>
</evidence>
<dbReference type="RefSeq" id="WP_147251677.1">
    <property type="nucleotide sequence ID" value="NZ_JACCEU010000036.1"/>
</dbReference>
<dbReference type="OrthoDB" id="9115345at2"/>
<accession>A0A366GXV6</accession>
<gene>
    <name evidence="1" type="ORF">DFR37_1402</name>
</gene>